<dbReference type="Gene3D" id="3.30.70.960">
    <property type="entry name" value="SEA domain"/>
    <property type="match status" value="1"/>
</dbReference>
<dbReference type="GO" id="GO:0033165">
    <property type="term" value="C:interphotoreceptor matrix"/>
    <property type="evidence" value="ECO:0007669"/>
    <property type="project" value="UniProtKB-SubCell"/>
</dbReference>
<evidence type="ECO:0000256" key="14">
    <source>
        <dbReference type="ARBA" id="ARBA00040753"/>
    </source>
</evidence>
<evidence type="ECO:0000256" key="7">
    <source>
        <dbReference type="ARBA" id="ARBA00022729"/>
    </source>
</evidence>
<evidence type="ECO:0000256" key="15">
    <source>
        <dbReference type="ARBA" id="ARBA00042018"/>
    </source>
</evidence>
<accession>A0A4W5MRD8</accession>
<feature type="region of interest" description="Disordered" evidence="17">
    <location>
        <begin position="230"/>
        <end position="251"/>
    </location>
</feature>
<evidence type="ECO:0000256" key="3">
    <source>
        <dbReference type="ARBA" id="ARBA00004593"/>
    </source>
</evidence>
<evidence type="ECO:0000256" key="2">
    <source>
        <dbReference type="ARBA" id="ARBA00004504"/>
    </source>
</evidence>
<dbReference type="SUPFAM" id="SSF82671">
    <property type="entry name" value="SEA domain"/>
    <property type="match status" value="1"/>
</dbReference>
<comment type="subcellular location">
    <subcellularLocation>
        <location evidence="2">Cell projection</location>
        <location evidence="2">Cilium</location>
        <location evidence="2">Photoreceptor outer segment</location>
    </subcellularLocation>
    <subcellularLocation>
        <location evidence="1">Photoreceptor inner segment</location>
    </subcellularLocation>
    <subcellularLocation>
        <location evidence="3">Secreted</location>
        <location evidence="3">Extracellular space</location>
        <location evidence="3">Extracellular matrix</location>
        <location evidence="3">Interphotoreceptor matrix</location>
    </subcellularLocation>
</comment>
<evidence type="ECO:0000256" key="1">
    <source>
        <dbReference type="ARBA" id="ARBA00004437"/>
    </source>
</evidence>
<dbReference type="GO" id="GO:0007601">
    <property type="term" value="P:visual perception"/>
    <property type="evidence" value="ECO:0007669"/>
    <property type="project" value="InterPro"/>
</dbReference>
<name>A0A4W5MRD8_9TELE</name>
<evidence type="ECO:0000256" key="4">
    <source>
        <dbReference type="ARBA" id="ARBA00022525"/>
    </source>
</evidence>
<dbReference type="InterPro" id="IPR000742">
    <property type="entry name" value="EGF"/>
</dbReference>
<dbReference type="PANTHER" id="PTHR12199">
    <property type="entry name" value="INTERPHOTORECEPTOR MATRIX PROTEOGLYCAN"/>
    <property type="match status" value="1"/>
</dbReference>
<keyword evidence="4" id="KW-0964">Secreted</keyword>
<evidence type="ECO:0000313" key="20">
    <source>
        <dbReference type="Proteomes" id="UP000314982"/>
    </source>
</evidence>
<feature type="domain" description="SEA" evidence="18">
    <location>
        <begin position="265"/>
        <end position="378"/>
    </location>
</feature>
<keyword evidence="6" id="KW-0358">Heparin-binding</keyword>
<evidence type="ECO:0000256" key="5">
    <source>
        <dbReference type="ARBA" id="ARBA00022530"/>
    </source>
</evidence>
<dbReference type="GO" id="GO:0005540">
    <property type="term" value="F:hyaluronic acid binding"/>
    <property type="evidence" value="ECO:0007669"/>
    <property type="project" value="UniProtKB-KW"/>
</dbReference>
<dbReference type="InterPro" id="IPR036364">
    <property type="entry name" value="SEA_dom_sf"/>
</dbReference>
<keyword evidence="13" id="KW-0373">Hyaluronic acid</keyword>
<keyword evidence="9" id="KW-0730">Sialic acid</keyword>
<reference evidence="20" key="1">
    <citation type="submission" date="2018-06" db="EMBL/GenBank/DDBJ databases">
        <title>Genome assembly of Danube salmon.</title>
        <authorList>
            <person name="Macqueen D.J."/>
            <person name="Gundappa M.K."/>
        </authorList>
    </citation>
    <scope>NUCLEOTIDE SEQUENCE [LARGE SCALE GENOMIC DNA]</scope>
</reference>
<evidence type="ECO:0000256" key="11">
    <source>
        <dbReference type="ARBA" id="ARBA00023180"/>
    </source>
</evidence>
<reference evidence="19" key="3">
    <citation type="submission" date="2025-09" db="UniProtKB">
        <authorList>
            <consortium name="Ensembl"/>
        </authorList>
    </citation>
    <scope>IDENTIFICATION</scope>
</reference>
<comment type="function">
    <text evidence="16">Chondroitin sulfate-, heparin- and hyaluronan-binding protein. May serve to form a basic macromolecular scaffold comprising the insoluble interphotoreceptor matrix.</text>
</comment>
<evidence type="ECO:0000256" key="9">
    <source>
        <dbReference type="ARBA" id="ARBA00022981"/>
    </source>
</evidence>
<dbReference type="Pfam" id="PF01390">
    <property type="entry name" value="SEA"/>
    <property type="match status" value="1"/>
</dbReference>
<dbReference type="GO" id="GO:0001917">
    <property type="term" value="C:photoreceptor inner segment"/>
    <property type="evidence" value="ECO:0007669"/>
    <property type="project" value="UniProtKB-SubCell"/>
</dbReference>
<evidence type="ECO:0000313" key="19">
    <source>
        <dbReference type="Ensembl" id="ENSHHUP00000041601.1"/>
    </source>
</evidence>
<keyword evidence="5" id="KW-0272">Extracellular matrix</keyword>
<dbReference type="GO" id="GO:0008201">
    <property type="term" value="F:heparin binding"/>
    <property type="evidence" value="ECO:0007669"/>
    <property type="project" value="UniProtKB-KW"/>
</dbReference>
<dbReference type="PROSITE" id="PS01186">
    <property type="entry name" value="EGF_2"/>
    <property type="match status" value="1"/>
</dbReference>
<evidence type="ECO:0000256" key="8">
    <source>
        <dbReference type="ARBA" id="ARBA00022737"/>
    </source>
</evidence>
<evidence type="ECO:0000256" key="17">
    <source>
        <dbReference type="SAM" id="MobiDB-lite"/>
    </source>
</evidence>
<proteinExistence type="predicted"/>
<dbReference type="Proteomes" id="UP000314982">
    <property type="component" value="Unassembled WGS sequence"/>
</dbReference>
<organism evidence="19 20">
    <name type="scientific">Hucho hucho</name>
    <name type="common">huchen</name>
    <dbReference type="NCBI Taxonomy" id="62062"/>
    <lineage>
        <taxon>Eukaryota</taxon>
        <taxon>Metazoa</taxon>
        <taxon>Chordata</taxon>
        <taxon>Craniata</taxon>
        <taxon>Vertebrata</taxon>
        <taxon>Euteleostomi</taxon>
        <taxon>Actinopterygii</taxon>
        <taxon>Neopterygii</taxon>
        <taxon>Teleostei</taxon>
        <taxon>Protacanthopterygii</taxon>
        <taxon>Salmoniformes</taxon>
        <taxon>Salmonidae</taxon>
        <taxon>Salmoninae</taxon>
        <taxon>Hucho</taxon>
    </lineage>
</organism>
<protein>
    <recommendedName>
        <fullName evidence="14">Interphotoreceptor matrix proteoglycan 1</fullName>
    </recommendedName>
    <alternativeName>
        <fullName evidence="15">Sialoprotein associated with cones and rods</fullName>
    </alternativeName>
</protein>
<dbReference type="PANTHER" id="PTHR12199:SF3">
    <property type="entry name" value="INTERPHOTORECEPTOR MATRIX PROTEOGLYCAN 1"/>
    <property type="match status" value="1"/>
</dbReference>
<dbReference type="Ensembl" id="ENSHHUT00000043197.1">
    <property type="protein sequence ID" value="ENSHHUP00000041601.1"/>
    <property type="gene ID" value="ENSHHUG00000025696.1"/>
</dbReference>
<keyword evidence="10" id="KW-0675">Receptor</keyword>
<keyword evidence="12" id="KW-0966">Cell projection</keyword>
<dbReference type="SMART" id="SM00200">
    <property type="entry name" value="SEA"/>
    <property type="match status" value="1"/>
</dbReference>
<evidence type="ECO:0000256" key="13">
    <source>
        <dbReference type="ARBA" id="ARBA00023290"/>
    </source>
</evidence>
<keyword evidence="20" id="KW-1185">Reference proteome</keyword>
<dbReference type="GeneTree" id="ENSGT00530000063503"/>
<dbReference type="GO" id="GO:0001750">
    <property type="term" value="C:photoreceptor outer segment"/>
    <property type="evidence" value="ECO:0007669"/>
    <property type="project" value="UniProtKB-SubCell"/>
</dbReference>
<keyword evidence="8" id="KW-0677">Repeat</keyword>
<evidence type="ECO:0000259" key="18">
    <source>
        <dbReference type="PROSITE" id="PS50024"/>
    </source>
</evidence>
<dbReference type="InterPro" id="IPR000082">
    <property type="entry name" value="SEA_dom"/>
</dbReference>
<evidence type="ECO:0000256" key="6">
    <source>
        <dbReference type="ARBA" id="ARBA00022674"/>
    </source>
</evidence>
<dbReference type="InterPro" id="IPR039861">
    <property type="entry name" value="IMPG"/>
</dbReference>
<dbReference type="AlphaFoldDB" id="A0A4W5MRD8"/>
<dbReference type="PROSITE" id="PS50024">
    <property type="entry name" value="SEA"/>
    <property type="match status" value="1"/>
</dbReference>
<evidence type="ECO:0000256" key="10">
    <source>
        <dbReference type="ARBA" id="ARBA00023170"/>
    </source>
</evidence>
<sequence length="519" mass="59233">MMLRTERILIGAETEAVNSMHLVELLKTTKKSSNVRTIFDLEKHRRKRSAVFHSGVRVCPQETINEVIASHQAYYRLRVCQEAVWEAFRIFFDRIPVTTEYTTWVHTCQHESLCLADLATNFSNSEEHMITFVPTENAIICDSVINKFNLVHLLFQQMLHVFDKLPGFKEIKLELLVEDTEEPEVVVIDEEAEEEVVEVSELEDERVQDLADELDQMDLVSTEPIDLPEASGYSLAPEEHPFETTASPPLRYLTTPSMTTASKGRELVVFFSLRVTNMRFSDDLFNKSSSEYRSLENTFLELLLPYLQSNLTGFKKLEILNFRNGSIVVNSKMKFTKSVPYNVTQAVHWVLEDFCNAAAMRLNIEIDSHSLDIEPADQADPCKFLACNDFSHCVVNRWSREAECLCDPGYMAMDGLPCQSICVLQPDYCQNGGHCEIVPGHGATCRYLRILQLSEHIGNIAVCFYTCISRFVLNHTFLLLPNIHNIHCHHLFLSPVTCCSTCLCCFLKVLQGKQHNVTI</sequence>
<evidence type="ECO:0000256" key="16">
    <source>
        <dbReference type="ARBA" id="ARBA00045407"/>
    </source>
</evidence>
<reference evidence="19" key="2">
    <citation type="submission" date="2025-08" db="UniProtKB">
        <authorList>
            <consortium name="Ensembl"/>
        </authorList>
    </citation>
    <scope>IDENTIFICATION</scope>
</reference>
<evidence type="ECO:0000256" key="12">
    <source>
        <dbReference type="ARBA" id="ARBA00023273"/>
    </source>
</evidence>
<keyword evidence="11" id="KW-0325">Glycoprotein</keyword>
<keyword evidence="7" id="KW-0732">Signal</keyword>